<accession>A0A914W4R7</accession>
<evidence type="ECO:0000313" key="4">
    <source>
        <dbReference type="Proteomes" id="UP000887566"/>
    </source>
</evidence>
<keyword evidence="2" id="KW-0732">Signal</keyword>
<dbReference type="GO" id="GO:0006508">
    <property type="term" value="P:proteolysis"/>
    <property type="evidence" value="ECO:0007669"/>
    <property type="project" value="InterPro"/>
</dbReference>
<dbReference type="WBParaSite" id="PSAMB.scaffold3238size19142.g20828.t1">
    <property type="protein sequence ID" value="PSAMB.scaffold3238size19142.g20828.t1"/>
    <property type="gene ID" value="PSAMB.scaffold3238size19142.g20828"/>
</dbReference>
<protein>
    <submittedName>
        <fullName evidence="5">Peptidase S9 prolyl oligopeptidase catalytic domain-containing protein</fullName>
    </submittedName>
</protein>
<keyword evidence="1" id="KW-0378">Hydrolase</keyword>
<dbReference type="SUPFAM" id="SSF82171">
    <property type="entry name" value="DPP6 N-terminal domain-like"/>
    <property type="match status" value="1"/>
</dbReference>
<dbReference type="Pfam" id="PF00326">
    <property type="entry name" value="Peptidase_S9"/>
    <property type="match status" value="1"/>
</dbReference>
<dbReference type="InterPro" id="IPR029058">
    <property type="entry name" value="AB_hydrolase_fold"/>
</dbReference>
<evidence type="ECO:0000259" key="3">
    <source>
        <dbReference type="Pfam" id="PF00326"/>
    </source>
</evidence>
<feature type="domain" description="Peptidase S9 prolyl oligopeptidase catalytic" evidence="3">
    <location>
        <begin position="439"/>
        <end position="534"/>
    </location>
</feature>
<dbReference type="Proteomes" id="UP000887566">
    <property type="component" value="Unplaced"/>
</dbReference>
<evidence type="ECO:0000256" key="1">
    <source>
        <dbReference type="ARBA" id="ARBA00022801"/>
    </source>
</evidence>
<keyword evidence="4" id="KW-1185">Reference proteome</keyword>
<dbReference type="AlphaFoldDB" id="A0A914W4R7"/>
<evidence type="ECO:0000256" key="2">
    <source>
        <dbReference type="SAM" id="SignalP"/>
    </source>
</evidence>
<name>A0A914W4R7_9BILA</name>
<dbReference type="InterPro" id="IPR001375">
    <property type="entry name" value="Peptidase_S9_cat"/>
</dbReference>
<dbReference type="GO" id="GO:0004252">
    <property type="term" value="F:serine-type endopeptidase activity"/>
    <property type="evidence" value="ECO:0007669"/>
    <property type="project" value="TreeGrafter"/>
</dbReference>
<proteinExistence type="predicted"/>
<organism evidence="4 5">
    <name type="scientific">Plectus sambesii</name>
    <dbReference type="NCBI Taxonomy" id="2011161"/>
    <lineage>
        <taxon>Eukaryota</taxon>
        <taxon>Metazoa</taxon>
        <taxon>Ecdysozoa</taxon>
        <taxon>Nematoda</taxon>
        <taxon>Chromadorea</taxon>
        <taxon>Plectida</taxon>
        <taxon>Plectina</taxon>
        <taxon>Plectoidea</taxon>
        <taxon>Plectidae</taxon>
        <taxon>Plectus</taxon>
    </lineage>
</organism>
<dbReference type="Gene3D" id="3.40.50.1820">
    <property type="entry name" value="alpha/beta hydrolase"/>
    <property type="match status" value="1"/>
</dbReference>
<feature type="chain" id="PRO_5036696862" evidence="2">
    <location>
        <begin position="19"/>
        <end position="634"/>
    </location>
</feature>
<evidence type="ECO:0000313" key="5">
    <source>
        <dbReference type="WBParaSite" id="PSAMB.scaffold3238size19142.g20828.t1"/>
    </source>
</evidence>
<dbReference type="PANTHER" id="PTHR42776:SF27">
    <property type="entry name" value="DIPEPTIDYL PEPTIDASE FAMILY MEMBER 6"/>
    <property type="match status" value="1"/>
</dbReference>
<reference evidence="5" key="1">
    <citation type="submission" date="2022-11" db="UniProtKB">
        <authorList>
            <consortium name="WormBaseParasite"/>
        </authorList>
    </citation>
    <scope>IDENTIFICATION</scope>
</reference>
<dbReference type="PANTHER" id="PTHR42776">
    <property type="entry name" value="SERINE PEPTIDASE S9 FAMILY MEMBER"/>
    <property type="match status" value="1"/>
</dbReference>
<dbReference type="SUPFAM" id="SSF53474">
    <property type="entry name" value="alpha/beta-Hydrolases"/>
    <property type="match status" value="1"/>
</dbReference>
<sequence length="634" mass="72644">MLIAIALISAICASLTTATPATASSSTPLIPRTTLFGNPDITHVRMSADAKLIAYLAPYKNVLNLWVQPLDQVLKKEKTAKPVTFDQGRGIEDFEWTYLPGIIIYVQDKDGDENWRLWKVNVTQEPFEVTVLSDTKGVQANIESKKPSHPEYIVIGLNDRDERYHDLYTVDLKSGKKKKIFENNHFGGFVFDNDMKIRLAFNETDNAETVYYKAIWSDKQDKIIAWEVYRNVSHEDSIYTYPRSFDKSNKNVYWLDATKNDLGVLYIAPFDSPLNGTVLYTPQKSEISDIFDHPTEYTVMAVYENYLKLEIFPTNDTVRKDIKYLNAASKDGQPDIVQTSLDFSKWLLVYHFDNKPLQYHLYDRATKHIQFLFTTRKQMEGLKLSHMHGVEVKTRDGLTQLCYLSLPVEADPHETGRPLRPLPMVLSVHGGPWHRDEWGLKQAVQLFTNRGYAVLQCNYRGSTGFGRRFHIAGYGEWAGKMHNDLIDAVKWAIEQKIAIANKVAIEGGSYGGYAALVGLSFTPDVFACAVTRESEAEMSPVFAALKERHPNLRPKFYMSDCADAFWNSWRAVFDVEGVTRLYCIWHVWRAWNAHIMKVVDDARRSELREMLLKLTQASTPHAFYSLYNTYAEVI</sequence>
<feature type="signal peptide" evidence="2">
    <location>
        <begin position="1"/>
        <end position="18"/>
    </location>
</feature>